<sequence>MQYTVVGQRLQHNNFHLISDRFYHRNRRLTPEQESHILKLMVTFRRSSETCEYARQKLIRNKQNKAKHYNIEGAGRGSIHRCDRRTSTRKCASKNHFVPLNHHLPVQFLFFILSSIWHSLRNGSIR</sequence>
<dbReference type="Proteomes" id="UP000316759">
    <property type="component" value="Unassembled WGS sequence"/>
</dbReference>
<accession>A0A504YCA9</accession>
<evidence type="ECO:0000313" key="1">
    <source>
        <dbReference type="EMBL" id="TPP59272.1"/>
    </source>
</evidence>
<protein>
    <submittedName>
        <fullName evidence="1">Uncharacterized protein</fullName>
    </submittedName>
</protein>
<proteinExistence type="predicted"/>
<keyword evidence="2" id="KW-1185">Reference proteome</keyword>
<organism evidence="1 2">
    <name type="scientific">Fasciola gigantica</name>
    <name type="common">Giant liver fluke</name>
    <dbReference type="NCBI Taxonomy" id="46835"/>
    <lineage>
        <taxon>Eukaryota</taxon>
        <taxon>Metazoa</taxon>
        <taxon>Spiralia</taxon>
        <taxon>Lophotrochozoa</taxon>
        <taxon>Platyhelminthes</taxon>
        <taxon>Trematoda</taxon>
        <taxon>Digenea</taxon>
        <taxon>Plagiorchiida</taxon>
        <taxon>Echinostomata</taxon>
        <taxon>Echinostomatoidea</taxon>
        <taxon>Fasciolidae</taxon>
        <taxon>Fasciola</taxon>
    </lineage>
</organism>
<gene>
    <name evidence="1" type="ORF">FGIG_00684</name>
</gene>
<dbReference type="AlphaFoldDB" id="A0A504YCA9"/>
<comment type="caution">
    <text evidence="1">The sequence shown here is derived from an EMBL/GenBank/DDBJ whole genome shotgun (WGS) entry which is preliminary data.</text>
</comment>
<evidence type="ECO:0000313" key="2">
    <source>
        <dbReference type="Proteomes" id="UP000316759"/>
    </source>
</evidence>
<dbReference type="EMBL" id="SUNJ01010932">
    <property type="protein sequence ID" value="TPP59272.1"/>
    <property type="molecule type" value="Genomic_DNA"/>
</dbReference>
<reference evidence="1 2" key="1">
    <citation type="submission" date="2019-04" db="EMBL/GenBank/DDBJ databases">
        <title>Annotation for the trematode Fasciola gigantica.</title>
        <authorList>
            <person name="Choi Y.-J."/>
        </authorList>
    </citation>
    <scope>NUCLEOTIDE SEQUENCE [LARGE SCALE GENOMIC DNA]</scope>
    <source>
        <strain evidence="1">Uganda_cow_1</strain>
    </source>
</reference>
<name>A0A504YCA9_FASGI</name>